<evidence type="ECO:0000313" key="1">
    <source>
        <dbReference type="EMBL" id="PIO15493.1"/>
    </source>
</evidence>
<keyword evidence="2" id="KW-1185">Reference proteome</keyword>
<dbReference type="AlphaFoldDB" id="A0A2G9QK80"/>
<dbReference type="EMBL" id="KV973217">
    <property type="protein sequence ID" value="PIO15493.1"/>
    <property type="molecule type" value="Genomic_DNA"/>
</dbReference>
<sequence>MPQVHFGTKFGHLRYLNKFLHHCQEEFAFMLTLQDTASSAGQKDTGQLLEMIGSALYRKHKSDTI</sequence>
<dbReference type="OrthoDB" id="727118at2759"/>
<dbReference type="Proteomes" id="UP000228934">
    <property type="component" value="Unassembled WGS sequence"/>
</dbReference>
<proteinExistence type="predicted"/>
<name>A0A2G9QK80_AQUCT</name>
<accession>A0A2G9QK80</accession>
<protein>
    <submittedName>
        <fullName evidence="1">Uncharacterized protein</fullName>
    </submittedName>
</protein>
<gene>
    <name evidence="1" type="ORF">AB205_0181990</name>
</gene>
<evidence type="ECO:0000313" key="2">
    <source>
        <dbReference type="Proteomes" id="UP000228934"/>
    </source>
</evidence>
<organism evidence="1 2">
    <name type="scientific">Aquarana catesbeiana</name>
    <name type="common">American bullfrog</name>
    <name type="synonym">Rana catesbeiana</name>
    <dbReference type="NCBI Taxonomy" id="8400"/>
    <lineage>
        <taxon>Eukaryota</taxon>
        <taxon>Metazoa</taxon>
        <taxon>Chordata</taxon>
        <taxon>Craniata</taxon>
        <taxon>Vertebrata</taxon>
        <taxon>Euteleostomi</taxon>
        <taxon>Amphibia</taxon>
        <taxon>Batrachia</taxon>
        <taxon>Anura</taxon>
        <taxon>Neobatrachia</taxon>
        <taxon>Ranoidea</taxon>
        <taxon>Ranidae</taxon>
        <taxon>Aquarana</taxon>
    </lineage>
</organism>
<reference evidence="2" key="1">
    <citation type="journal article" date="2017" name="Nat. Commun.">
        <title>The North American bullfrog draft genome provides insight into hormonal regulation of long noncoding RNA.</title>
        <authorList>
            <person name="Hammond S.A."/>
            <person name="Warren R.L."/>
            <person name="Vandervalk B.P."/>
            <person name="Kucuk E."/>
            <person name="Khan H."/>
            <person name="Gibb E.A."/>
            <person name="Pandoh P."/>
            <person name="Kirk H."/>
            <person name="Zhao Y."/>
            <person name="Jones M."/>
            <person name="Mungall A.J."/>
            <person name="Coope R."/>
            <person name="Pleasance S."/>
            <person name="Moore R.A."/>
            <person name="Holt R.A."/>
            <person name="Round J.M."/>
            <person name="Ohora S."/>
            <person name="Walle B.V."/>
            <person name="Veldhoen N."/>
            <person name="Helbing C.C."/>
            <person name="Birol I."/>
        </authorList>
    </citation>
    <scope>NUCLEOTIDE SEQUENCE [LARGE SCALE GENOMIC DNA]</scope>
</reference>